<reference evidence="2 3" key="1">
    <citation type="journal article" date="2014" name="Genome Biol. Evol.">
        <title>The genome of the myxosporean Thelohanellus kitauei shows adaptations to nutrient acquisition within its fish host.</title>
        <authorList>
            <person name="Yang Y."/>
            <person name="Xiong J."/>
            <person name="Zhou Z."/>
            <person name="Huo F."/>
            <person name="Miao W."/>
            <person name="Ran C."/>
            <person name="Liu Y."/>
            <person name="Zhang J."/>
            <person name="Feng J."/>
            <person name="Wang M."/>
            <person name="Wang M."/>
            <person name="Wang L."/>
            <person name="Yao B."/>
        </authorList>
    </citation>
    <scope>NUCLEOTIDE SEQUENCE [LARGE SCALE GENOMIC DNA]</scope>
    <source>
        <strain evidence="2">Wuqing</strain>
    </source>
</reference>
<evidence type="ECO:0000259" key="1">
    <source>
        <dbReference type="Pfam" id="PF07962"/>
    </source>
</evidence>
<dbReference type="GO" id="GO:0005634">
    <property type="term" value="C:nucleus"/>
    <property type="evidence" value="ECO:0007669"/>
    <property type="project" value="InterPro"/>
</dbReference>
<dbReference type="EMBL" id="JWZT01004937">
    <property type="protein sequence ID" value="KII62583.1"/>
    <property type="molecule type" value="Genomic_DNA"/>
</dbReference>
<dbReference type="AlphaFoldDB" id="A0A0C2IB57"/>
<gene>
    <name evidence="2" type="ORF">RF11_05215</name>
</gene>
<accession>A0A0C2IB57</accession>
<sequence>MSQKHDANTDEEIEFIKGVAKYADSSKLDAPSEHTLLKPKKKTKPRFKINDELLKTENGIKKLKSMVDKLQFNPNSTSQKQNLNTLMTTFELWAHELCPEHLFQDVCRKLDLIPYSRVRHHITDENEHPRIVDAEKEEIQPETEVIEEKLEDQINISEYPTVDDNDEDIIYLSKRYK</sequence>
<comment type="caution">
    <text evidence="2">The sequence shown here is derived from an EMBL/GenBank/DDBJ whole genome shotgun (WGS) entry which is preliminary data.</text>
</comment>
<feature type="domain" description="Chromosome segregation in meiosis protein 3" evidence="1">
    <location>
        <begin position="48"/>
        <end position="111"/>
    </location>
</feature>
<proteinExistence type="predicted"/>
<protein>
    <recommendedName>
        <fullName evidence="1">Chromosome segregation in meiosis protein 3 domain-containing protein</fullName>
    </recommendedName>
</protein>
<dbReference type="Pfam" id="PF07962">
    <property type="entry name" value="Swi3"/>
    <property type="match status" value="1"/>
</dbReference>
<keyword evidence="3" id="KW-1185">Reference proteome</keyword>
<evidence type="ECO:0000313" key="3">
    <source>
        <dbReference type="Proteomes" id="UP000031668"/>
    </source>
</evidence>
<evidence type="ECO:0000313" key="2">
    <source>
        <dbReference type="EMBL" id="KII62583.1"/>
    </source>
</evidence>
<name>A0A0C2IB57_THEKT</name>
<organism evidence="2 3">
    <name type="scientific">Thelohanellus kitauei</name>
    <name type="common">Myxosporean</name>
    <dbReference type="NCBI Taxonomy" id="669202"/>
    <lineage>
        <taxon>Eukaryota</taxon>
        <taxon>Metazoa</taxon>
        <taxon>Cnidaria</taxon>
        <taxon>Myxozoa</taxon>
        <taxon>Myxosporea</taxon>
        <taxon>Bivalvulida</taxon>
        <taxon>Platysporina</taxon>
        <taxon>Myxobolidae</taxon>
        <taxon>Thelohanellus</taxon>
    </lineage>
</organism>
<dbReference type="Proteomes" id="UP000031668">
    <property type="component" value="Unassembled WGS sequence"/>
</dbReference>
<dbReference type="InterPro" id="IPR012923">
    <property type="entry name" value="Csm3"/>
</dbReference>
<dbReference type="GO" id="GO:0006974">
    <property type="term" value="P:DNA damage response"/>
    <property type="evidence" value="ECO:0007669"/>
    <property type="project" value="InterPro"/>
</dbReference>
<dbReference type="GO" id="GO:0031297">
    <property type="term" value="P:replication fork processing"/>
    <property type="evidence" value="ECO:0007669"/>
    <property type="project" value="InterPro"/>
</dbReference>